<dbReference type="GO" id="GO:0009289">
    <property type="term" value="C:pilus"/>
    <property type="evidence" value="ECO:0007669"/>
    <property type="project" value="UniProtKB-SubCell"/>
</dbReference>
<keyword evidence="6" id="KW-0281">Fimbrium</keyword>
<feature type="signal peptide" evidence="7">
    <location>
        <begin position="1"/>
        <end position="32"/>
    </location>
</feature>
<dbReference type="SUPFAM" id="SSF50998">
    <property type="entry name" value="Quinoprotein alcohol dehydrogenase-like"/>
    <property type="match status" value="1"/>
</dbReference>
<dbReference type="InterPro" id="IPR011047">
    <property type="entry name" value="Quinoprotein_ADH-like_sf"/>
</dbReference>
<dbReference type="RefSeq" id="WP_115134016.1">
    <property type="nucleotide sequence ID" value="NZ_UGRS01000002.1"/>
</dbReference>
<dbReference type="InterPro" id="IPR008707">
    <property type="entry name" value="B-propeller_PilY1"/>
</dbReference>
<evidence type="ECO:0000256" key="1">
    <source>
        <dbReference type="ARBA" id="ARBA00004561"/>
    </source>
</evidence>
<organism evidence="9 10">
    <name type="scientific">Neisseria zoodegmatis</name>
    <dbReference type="NCBI Taxonomy" id="326523"/>
    <lineage>
        <taxon>Bacteria</taxon>
        <taxon>Pseudomonadati</taxon>
        <taxon>Pseudomonadota</taxon>
        <taxon>Betaproteobacteria</taxon>
        <taxon>Neisseriales</taxon>
        <taxon>Neisseriaceae</taxon>
        <taxon>Neisseria</taxon>
    </lineage>
</organism>
<dbReference type="Proteomes" id="UP000254055">
    <property type="component" value="Unassembled WGS sequence"/>
</dbReference>
<feature type="chain" id="PRO_5017028315" evidence="7">
    <location>
        <begin position="33"/>
        <end position="1314"/>
    </location>
</feature>
<keyword evidence="7" id="KW-0732">Signal</keyword>
<comment type="similarity">
    <text evidence="2">Belongs to the PilY1 family.</text>
</comment>
<evidence type="ECO:0000259" key="8">
    <source>
        <dbReference type="Pfam" id="PF05567"/>
    </source>
</evidence>
<proteinExistence type="inferred from homology"/>
<gene>
    <name evidence="9" type="primary">pilC</name>
    <name evidence="9" type="ORF">NCTC12229_01265</name>
</gene>
<dbReference type="EMBL" id="UGRS01000002">
    <property type="protein sequence ID" value="SUA43791.1"/>
    <property type="molecule type" value="Genomic_DNA"/>
</dbReference>
<keyword evidence="3" id="KW-1029">Fimbrium biogenesis</keyword>
<accession>A0A378WTI3</accession>
<dbReference type="Pfam" id="PF05567">
    <property type="entry name" value="T4P_PilY1"/>
    <property type="match status" value="1"/>
</dbReference>
<evidence type="ECO:0000313" key="10">
    <source>
        <dbReference type="Proteomes" id="UP000254055"/>
    </source>
</evidence>
<name>A0A378WTI3_9NEIS</name>
<evidence type="ECO:0000256" key="5">
    <source>
        <dbReference type="ARBA" id="ARBA00022837"/>
    </source>
</evidence>
<reference evidence="9 10" key="1">
    <citation type="submission" date="2018-06" db="EMBL/GenBank/DDBJ databases">
        <authorList>
            <consortium name="Pathogen Informatics"/>
            <person name="Doyle S."/>
        </authorList>
    </citation>
    <scope>NUCLEOTIDE SEQUENCE [LARGE SCALE GENOMIC DNA]</scope>
    <source>
        <strain evidence="9 10">NCTC12229</strain>
    </source>
</reference>
<evidence type="ECO:0000313" key="9">
    <source>
        <dbReference type="EMBL" id="SUA43791.1"/>
    </source>
</evidence>
<protein>
    <submittedName>
        <fullName evidence="9">Pilus assembly protein PilC</fullName>
    </submittedName>
</protein>
<keyword evidence="4" id="KW-0479">Metal-binding</keyword>
<keyword evidence="5" id="KW-0106">Calcium</keyword>
<feature type="domain" description="PilY1 beta-propeller" evidence="8">
    <location>
        <begin position="846"/>
        <end position="1137"/>
    </location>
</feature>
<evidence type="ECO:0000256" key="6">
    <source>
        <dbReference type="ARBA" id="ARBA00023263"/>
    </source>
</evidence>
<dbReference type="GO" id="GO:0046872">
    <property type="term" value="F:metal ion binding"/>
    <property type="evidence" value="ECO:0007669"/>
    <property type="project" value="UniProtKB-KW"/>
</dbReference>
<dbReference type="OrthoDB" id="7156875at2"/>
<evidence type="ECO:0000256" key="3">
    <source>
        <dbReference type="ARBA" id="ARBA00022558"/>
    </source>
</evidence>
<evidence type="ECO:0000256" key="7">
    <source>
        <dbReference type="SAM" id="SignalP"/>
    </source>
</evidence>
<evidence type="ECO:0000256" key="2">
    <source>
        <dbReference type="ARBA" id="ARBA00008387"/>
    </source>
</evidence>
<sequence>MHSHSPKAYMRRRLFSRCIIAALVTLSAQASANTSFSGQSSATEFHSSPILATGASFPPNILLALSVEFPTAGSAYQASLAAGNTPLINKNEFDANEYIGYFDPQKCYSYTGNPDIPDDENGYFTPDRQADSRGYCGGNLFSGKALNWMTMTTIDIFRQAMTGGNRAKGGTVGTSSKQSNYTDADTLNFTALRRANVVSNQNGIYGLRARYLENDALISNILPSYVVSAIDKPSKEFTIKNNSANKNVIQINNNGFKLRIGGNGLDRNNNPIASKGKAVKTYNVVVQVCKPGLEEKNCRVYTDSRGRTSLKPTGVMQEKIEAARFGVFGYANINGNNIDGGVLRSRMKFLRGETTHNNIVLGNEVNEDGTFNVNPDQSDAQNTNVTNSGVINYLNKFGDAGKYKVQDPAGELYYAGLRYLRNKGNYRPWTDWLNTNSTLKNNEAVDENKRNVAIDGFPVITDWNDPLLSKGNVIDDKQVVCRPNYIMYIGDTFTHSDNDVPNFIYNNHAPTDDNEINTLGSLRALANQENNPFDAGTSMLGAYNLKEAAASYGSIAGLAYWARTNDIRSDVKGNQYIQSIMIDVLEYNNHHIHNGKNYNTFYWAAKYGGFRSNKAEREGAVPTLTTQDSDRIRWTNDARGTTSIGAFSDGVPRNYAAANSPQSLIEAINKAFNNVEALSDTPSQTSLAVEQTKDGIVDLTTAHSPLFLQSSYRKNDHGWQGDVIAYTMSADSRPGSPDFSKQWQLSTLLKRSSADSRRVFTLNGNSIDSLANTAQGAGAAALFGLQGNEGYTPVNLKDYVLGKSDKEKTTTNPSGVFRPRPDDGLLGTVVNSSVAILPPPVSENVGSCRYDNFSSLKTRKTVYAFAANDGMLHVIDNTGSEKLAYIPSTALPKLKEYADLQGTHSFLNDGTPVVQEVCTSGAGKTAKSVIIGTTGRGGEAVYAIDATQLGTGHSANAGNILWEFNKTHDEDLGLTVHAPVPVQVKKGSDSIAAVVVSGGYNAKNDRGHIFILQTDKSGSWIQNGNYWKIPLGKSGVGAPRAIDTDSDGNIDRIYVGDQAGKLYRIDQTAGGSWTVKTLFNGSQPITGAPDVHFSGGRYTVVFNTGQYFKPTDGTKPGLQNYAYGLFDTDGSTIAESSLVQQQIKTEQSVASVGQRTYLSATQNAANNKGWRLQLPVSYIGIDDAFVRRGRTAQFFVFSVNDNSKINTANAANICANNSGKSALIEVDLRNGGLYKKPVFDTDRDGLFNTNDTLAAMSVNENSLSLKRKNITINNGISKAYDSAISHGDSNQTADEERLNRFQNKVSRISWREIF</sequence>
<comment type="subcellular location">
    <subcellularLocation>
        <location evidence="1">Fimbrium</location>
    </subcellularLocation>
</comment>
<evidence type="ECO:0000256" key="4">
    <source>
        <dbReference type="ARBA" id="ARBA00022723"/>
    </source>
</evidence>